<reference evidence="5" key="1">
    <citation type="submission" date="2021-01" db="EMBL/GenBank/DDBJ databases">
        <title>Whole genome shotgun sequence of Virgisporangium aurantiacum NBRC 16421.</title>
        <authorList>
            <person name="Komaki H."/>
            <person name="Tamura T."/>
        </authorList>
    </citation>
    <scope>NUCLEOTIDE SEQUENCE</scope>
    <source>
        <strain evidence="5">NBRC 16421</strain>
    </source>
</reference>
<dbReference type="GO" id="GO:0005524">
    <property type="term" value="F:ATP binding"/>
    <property type="evidence" value="ECO:0007669"/>
    <property type="project" value="UniProtKB-KW"/>
</dbReference>
<dbReference type="PROSITE" id="PS00674">
    <property type="entry name" value="AAA"/>
    <property type="match status" value="1"/>
</dbReference>
<dbReference type="InterPro" id="IPR027417">
    <property type="entry name" value="P-loop_NTPase"/>
</dbReference>
<dbReference type="Pfam" id="PF00004">
    <property type="entry name" value="AAA"/>
    <property type="match status" value="1"/>
</dbReference>
<evidence type="ECO:0000256" key="2">
    <source>
        <dbReference type="SAM" id="MobiDB-lite"/>
    </source>
</evidence>
<evidence type="ECO:0000256" key="1">
    <source>
        <dbReference type="RuleBase" id="RU003651"/>
    </source>
</evidence>
<dbReference type="GO" id="GO:0016887">
    <property type="term" value="F:ATP hydrolysis activity"/>
    <property type="evidence" value="ECO:0007669"/>
    <property type="project" value="InterPro"/>
</dbReference>
<evidence type="ECO:0000259" key="4">
    <source>
        <dbReference type="SMART" id="SM00382"/>
    </source>
</evidence>
<sequence length="491" mass="52154">MVGIRPETVSRPYLGATIDVVDADVLFAAARQGRIALLHDVDLPASVTGIGVTMALDPGGSAFRLTGTVTAVPRQPFPRSEDIGRAVLPATAVAMLLGGVAGLVTLTVLGVSAYRDRRDAAAGRHGSAADAVSVDKPAPPSTSTAADADTGMVATLSATGPRTLTASAIVPAAEADAVQLAAFVRILLTVAVRMANAGDDTTFWTGRRLRLSRYPGGRSILPGSDVLRLDQIGGMDRVVAQLREVALSFNHPAAMARWGTRRPQGLLLYGPPGTGKTTLAKALALEIGGQLREVRTPDILNKWVGSSERNIKDIFAEARRYRTPTVLLFDEFDSIISYVGAPDHSADQMVNSIAGIFKQEMNTLIAENPNVIVVATTNFPDKVDESLTRSGRFDVKLSVPLPSVTGRAQILTGMLRQLVADHETDGFRMFADDVDVTELAHATPSMTGADLRELLRRVRMAKAMAEARNGATAPISQQDLLDALAGMRRHV</sequence>
<keyword evidence="3" id="KW-0812">Transmembrane</keyword>
<dbReference type="InterPro" id="IPR001270">
    <property type="entry name" value="ClpA/B"/>
</dbReference>
<accession>A0A8J4E487</accession>
<dbReference type="InterPro" id="IPR003960">
    <property type="entry name" value="ATPase_AAA_CS"/>
</dbReference>
<evidence type="ECO:0000256" key="3">
    <source>
        <dbReference type="SAM" id="Phobius"/>
    </source>
</evidence>
<name>A0A8J4E487_9ACTN</name>
<keyword evidence="3" id="KW-0472">Membrane</keyword>
<gene>
    <name evidence="5" type="ORF">Vau01_084720</name>
</gene>
<dbReference type="Proteomes" id="UP000612585">
    <property type="component" value="Unassembled WGS sequence"/>
</dbReference>
<dbReference type="AlphaFoldDB" id="A0A8J4E487"/>
<dbReference type="InterPro" id="IPR003959">
    <property type="entry name" value="ATPase_AAA_core"/>
</dbReference>
<proteinExistence type="inferred from homology"/>
<dbReference type="PRINTS" id="PR00300">
    <property type="entry name" value="CLPPROTEASEA"/>
</dbReference>
<comment type="similarity">
    <text evidence="1">Belongs to the AAA ATPase family.</text>
</comment>
<dbReference type="InterPro" id="IPR050168">
    <property type="entry name" value="AAA_ATPase_domain"/>
</dbReference>
<feature type="region of interest" description="Disordered" evidence="2">
    <location>
        <begin position="125"/>
        <end position="149"/>
    </location>
</feature>
<comment type="caution">
    <text evidence="5">The sequence shown here is derived from an EMBL/GenBank/DDBJ whole genome shotgun (WGS) entry which is preliminary data.</text>
</comment>
<evidence type="ECO:0000313" key="5">
    <source>
        <dbReference type="EMBL" id="GIJ60956.1"/>
    </source>
</evidence>
<organism evidence="5 6">
    <name type="scientific">Virgisporangium aurantiacum</name>
    <dbReference type="NCBI Taxonomy" id="175570"/>
    <lineage>
        <taxon>Bacteria</taxon>
        <taxon>Bacillati</taxon>
        <taxon>Actinomycetota</taxon>
        <taxon>Actinomycetes</taxon>
        <taxon>Micromonosporales</taxon>
        <taxon>Micromonosporaceae</taxon>
        <taxon>Virgisporangium</taxon>
    </lineage>
</organism>
<feature type="transmembrane region" description="Helical" evidence="3">
    <location>
        <begin position="86"/>
        <end position="114"/>
    </location>
</feature>
<dbReference type="PANTHER" id="PTHR23077">
    <property type="entry name" value="AAA-FAMILY ATPASE"/>
    <property type="match status" value="1"/>
</dbReference>
<dbReference type="SUPFAM" id="SSF52540">
    <property type="entry name" value="P-loop containing nucleoside triphosphate hydrolases"/>
    <property type="match status" value="1"/>
</dbReference>
<keyword evidence="3" id="KW-1133">Transmembrane helix</keyword>
<dbReference type="RefSeq" id="WP_204005632.1">
    <property type="nucleotide sequence ID" value="NZ_BOPG01000061.1"/>
</dbReference>
<dbReference type="Gene3D" id="3.40.50.300">
    <property type="entry name" value="P-loop containing nucleotide triphosphate hydrolases"/>
    <property type="match status" value="1"/>
</dbReference>
<evidence type="ECO:0000313" key="6">
    <source>
        <dbReference type="Proteomes" id="UP000612585"/>
    </source>
</evidence>
<dbReference type="SMART" id="SM00382">
    <property type="entry name" value="AAA"/>
    <property type="match status" value="1"/>
</dbReference>
<feature type="domain" description="AAA+ ATPase" evidence="4">
    <location>
        <begin position="262"/>
        <end position="403"/>
    </location>
</feature>
<dbReference type="InterPro" id="IPR003593">
    <property type="entry name" value="AAA+_ATPase"/>
</dbReference>
<protein>
    <recommendedName>
        <fullName evidence="4">AAA+ ATPase domain-containing protein</fullName>
    </recommendedName>
</protein>
<keyword evidence="6" id="KW-1185">Reference proteome</keyword>
<keyword evidence="1" id="KW-0547">Nucleotide-binding</keyword>
<keyword evidence="1" id="KW-0067">ATP-binding</keyword>
<dbReference type="EMBL" id="BOPG01000061">
    <property type="protein sequence ID" value="GIJ60956.1"/>
    <property type="molecule type" value="Genomic_DNA"/>
</dbReference>
<dbReference type="Gene3D" id="1.10.8.60">
    <property type="match status" value="1"/>
</dbReference>